<evidence type="ECO:0000256" key="1">
    <source>
        <dbReference type="SAM" id="MobiDB-lite"/>
    </source>
</evidence>
<proteinExistence type="predicted"/>
<evidence type="ECO:0000313" key="3">
    <source>
        <dbReference type="Proteomes" id="UP000535838"/>
    </source>
</evidence>
<feature type="compositionally biased region" description="Polar residues" evidence="1">
    <location>
        <begin position="163"/>
        <end position="182"/>
    </location>
</feature>
<evidence type="ECO:0000313" key="2">
    <source>
        <dbReference type="EMBL" id="MBB6634473.1"/>
    </source>
</evidence>
<sequence>MHPDKPDNLLINRLFTKDGVPLRILSTSLGIALLANAAFLPGAVSAETASPSASSGATGPKLVEWSNEAVKKYYDPAVDWNLPLPSDEELDQPEPPQEPTVVTGAASGGTTTIVNTYSSGFGWDDLLLYHLLFNGGGSYSSSSWSSGHRSYNYGSSTPYKPKTYSSGTFQNKPVVGSTVTPKTSNSSGSITRRSTSSQPGGIGGKSSSLGSSSSSSGSSSSSASSGSSKSSISSKSSSSSKSSGGFGG</sequence>
<keyword evidence="3" id="KW-1185">Reference proteome</keyword>
<gene>
    <name evidence="2" type="ORF">H7B67_10140</name>
</gene>
<organism evidence="2 3">
    <name type="scientific">Cohnella thailandensis</name>
    <dbReference type="NCBI Taxonomy" id="557557"/>
    <lineage>
        <taxon>Bacteria</taxon>
        <taxon>Bacillati</taxon>
        <taxon>Bacillota</taxon>
        <taxon>Bacilli</taxon>
        <taxon>Bacillales</taxon>
        <taxon>Paenibacillaceae</taxon>
        <taxon>Cohnella</taxon>
    </lineage>
</organism>
<comment type="caution">
    <text evidence="2">The sequence shown here is derived from an EMBL/GenBank/DDBJ whole genome shotgun (WGS) entry which is preliminary data.</text>
</comment>
<feature type="region of interest" description="Disordered" evidence="1">
    <location>
        <begin position="83"/>
        <end position="109"/>
    </location>
</feature>
<feature type="region of interest" description="Disordered" evidence="1">
    <location>
        <begin position="163"/>
        <end position="248"/>
    </location>
</feature>
<dbReference type="AlphaFoldDB" id="A0A841SPW9"/>
<feature type="compositionally biased region" description="Low complexity" evidence="1">
    <location>
        <begin position="99"/>
        <end position="109"/>
    </location>
</feature>
<reference evidence="2 3" key="1">
    <citation type="submission" date="2020-08" db="EMBL/GenBank/DDBJ databases">
        <title>Cohnella phylogeny.</title>
        <authorList>
            <person name="Dunlap C."/>
        </authorList>
    </citation>
    <scope>NUCLEOTIDE SEQUENCE [LARGE SCALE GENOMIC DNA]</scope>
    <source>
        <strain evidence="2 3">DSM 25241</strain>
    </source>
</reference>
<accession>A0A841SPW9</accession>
<dbReference type="EMBL" id="JACJVQ010000007">
    <property type="protein sequence ID" value="MBB6634473.1"/>
    <property type="molecule type" value="Genomic_DNA"/>
</dbReference>
<feature type="compositionally biased region" description="Low complexity" evidence="1">
    <location>
        <begin position="183"/>
        <end position="197"/>
    </location>
</feature>
<name>A0A841SPW9_9BACL</name>
<protein>
    <submittedName>
        <fullName evidence="2">Uncharacterized protein</fullName>
    </submittedName>
</protein>
<dbReference type="Proteomes" id="UP000535838">
    <property type="component" value="Unassembled WGS sequence"/>
</dbReference>
<feature type="compositionally biased region" description="Low complexity" evidence="1">
    <location>
        <begin position="205"/>
        <end position="248"/>
    </location>
</feature>